<keyword evidence="1" id="KW-0862">Zinc</keyword>
<accession>A0A4Y2S7D7</accession>
<keyword evidence="1" id="KW-0863">Zinc-finger</keyword>
<evidence type="ECO:0000256" key="1">
    <source>
        <dbReference type="PROSITE-ProRule" id="PRU00047"/>
    </source>
</evidence>
<keyword evidence="4" id="KW-1185">Reference proteome</keyword>
<keyword evidence="1" id="KW-0479">Metal-binding</keyword>
<dbReference type="InterPro" id="IPR001878">
    <property type="entry name" value="Znf_CCHC"/>
</dbReference>
<organism evidence="3 4">
    <name type="scientific">Araneus ventricosus</name>
    <name type="common">Orbweaver spider</name>
    <name type="synonym">Epeira ventricosa</name>
    <dbReference type="NCBI Taxonomy" id="182803"/>
    <lineage>
        <taxon>Eukaryota</taxon>
        <taxon>Metazoa</taxon>
        <taxon>Ecdysozoa</taxon>
        <taxon>Arthropoda</taxon>
        <taxon>Chelicerata</taxon>
        <taxon>Arachnida</taxon>
        <taxon>Araneae</taxon>
        <taxon>Araneomorphae</taxon>
        <taxon>Entelegynae</taxon>
        <taxon>Araneoidea</taxon>
        <taxon>Araneidae</taxon>
        <taxon>Araneus</taxon>
    </lineage>
</organism>
<sequence length="204" mass="23546">MVSRLEEASNGHLELKDVCEARMPRKRNPQLIMYDVPVIEGDRDAEEATFLRYSNSFPDSWDIRVLFKRPGRGPFKHWILSVPQEAFNLLKGSSWAFYGFGSLKFREFSEPLRCYKCLKFGHLRVNCSVPKELCSRCTGEHSHMECTATTVACRICKEYNRRSGTGPKVKTDHSAMPARCPIFVREKVELGRHTNYGLKKCVRH</sequence>
<evidence type="ECO:0000313" key="3">
    <source>
        <dbReference type="EMBL" id="GBN84158.1"/>
    </source>
</evidence>
<feature type="domain" description="CCHC-type" evidence="2">
    <location>
        <begin position="113"/>
        <end position="127"/>
    </location>
</feature>
<dbReference type="Gene3D" id="4.10.60.10">
    <property type="entry name" value="Zinc finger, CCHC-type"/>
    <property type="match status" value="1"/>
</dbReference>
<evidence type="ECO:0000313" key="4">
    <source>
        <dbReference type="Proteomes" id="UP000499080"/>
    </source>
</evidence>
<evidence type="ECO:0000259" key="2">
    <source>
        <dbReference type="PROSITE" id="PS50158"/>
    </source>
</evidence>
<comment type="caution">
    <text evidence="3">The sequence shown here is derived from an EMBL/GenBank/DDBJ whole genome shotgun (WGS) entry which is preliminary data.</text>
</comment>
<reference evidence="3 4" key="1">
    <citation type="journal article" date="2019" name="Sci. Rep.">
        <title>Orb-weaving spider Araneus ventricosus genome elucidates the spidroin gene catalogue.</title>
        <authorList>
            <person name="Kono N."/>
            <person name="Nakamura H."/>
            <person name="Ohtoshi R."/>
            <person name="Moran D.A.P."/>
            <person name="Shinohara A."/>
            <person name="Yoshida Y."/>
            <person name="Fujiwara M."/>
            <person name="Mori M."/>
            <person name="Tomita M."/>
            <person name="Arakawa K."/>
        </authorList>
    </citation>
    <scope>NUCLEOTIDE SEQUENCE [LARGE SCALE GENOMIC DNA]</scope>
</reference>
<dbReference type="PROSITE" id="PS50158">
    <property type="entry name" value="ZF_CCHC"/>
    <property type="match status" value="1"/>
</dbReference>
<proteinExistence type="predicted"/>
<dbReference type="SUPFAM" id="SSF57756">
    <property type="entry name" value="Retrovirus zinc finger-like domains"/>
    <property type="match status" value="1"/>
</dbReference>
<dbReference type="GO" id="GO:0008270">
    <property type="term" value="F:zinc ion binding"/>
    <property type="evidence" value="ECO:0007669"/>
    <property type="project" value="UniProtKB-KW"/>
</dbReference>
<dbReference type="GO" id="GO:0003676">
    <property type="term" value="F:nucleic acid binding"/>
    <property type="evidence" value="ECO:0007669"/>
    <property type="project" value="InterPro"/>
</dbReference>
<dbReference type="Proteomes" id="UP000499080">
    <property type="component" value="Unassembled WGS sequence"/>
</dbReference>
<dbReference type="OrthoDB" id="4230923at2759"/>
<dbReference type="EMBL" id="BGPR01020245">
    <property type="protein sequence ID" value="GBN84158.1"/>
    <property type="molecule type" value="Genomic_DNA"/>
</dbReference>
<gene>
    <name evidence="3" type="ORF">AVEN_11590_1</name>
</gene>
<name>A0A4Y2S7D7_ARAVE</name>
<dbReference type="AlphaFoldDB" id="A0A4Y2S7D7"/>
<dbReference type="InterPro" id="IPR036875">
    <property type="entry name" value="Znf_CCHC_sf"/>
</dbReference>
<protein>
    <recommendedName>
        <fullName evidence="2">CCHC-type domain-containing protein</fullName>
    </recommendedName>
</protein>